<dbReference type="SUPFAM" id="SSF53681">
    <property type="entry name" value="Aspartate/glutamate racemase"/>
    <property type="match status" value="2"/>
</dbReference>
<dbReference type="Proteomes" id="UP000480246">
    <property type="component" value="Unassembled WGS sequence"/>
</dbReference>
<evidence type="ECO:0000256" key="1">
    <source>
        <dbReference type="ARBA" id="ARBA00007847"/>
    </source>
</evidence>
<dbReference type="InterPro" id="IPR001920">
    <property type="entry name" value="Asp/Glu_race"/>
</dbReference>
<comment type="similarity">
    <text evidence="1">Belongs to the aspartate/glutamate racemases family.</text>
</comment>
<dbReference type="RefSeq" id="WP_153403112.1">
    <property type="nucleotide sequence ID" value="NZ_ML762430.1"/>
</dbReference>
<organism evidence="3 4">
    <name type="scientific">Gracilibacillus oryzae</name>
    <dbReference type="NCBI Taxonomy" id="1672701"/>
    <lineage>
        <taxon>Bacteria</taxon>
        <taxon>Bacillati</taxon>
        <taxon>Bacillota</taxon>
        <taxon>Bacilli</taxon>
        <taxon>Bacillales</taxon>
        <taxon>Bacillaceae</taxon>
        <taxon>Gracilibacillus</taxon>
    </lineage>
</organism>
<dbReference type="Gene3D" id="3.40.50.1860">
    <property type="match status" value="2"/>
</dbReference>
<dbReference type="AlphaFoldDB" id="A0A7C8GU30"/>
<sequence>MSKIGLVGGLGPESTVEYYQSIIKGYQEKKGSNKVLPHLVINSINMYQVFAFIDENNTKGLTDYLAKAVNELKASGADVVAISANTPHIVFDEVTQQTTLPMVSIVEETVKAVRQDKLSKVGLIGTRFTMENDFFIKPFQDAGIDVIVPKAREQIIIHDKTVEELENGIVKEETKKTFLTIIERMESEDGIEGLILGCTEHPMLIKPADTAIPQFNTTAIHVSALVDRLD</sequence>
<accession>A0A7C8GU30</accession>
<comment type="caution">
    <text evidence="3">The sequence shown here is derived from an EMBL/GenBank/DDBJ whole genome shotgun (WGS) entry which is preliminary data.</text>
</comment>
<keyword evidence="4" id="KW-1185">Reference proteome</keyword>
<gene>
    <name evidence="3" type="ORF">F9U64_10405</name>
</gene>
<dbReference type="OrthoDB" id="9803739at2"/>
<name>A0A7C8GU30_9BACI</name>
<dbReference type="Pfam" id="PF01177">
    <property type="entry name" value="Asp_Glu_race"/>
    <property type="match status" value="1"/>
</dbReference>
<dbReference type="GO" id="GO:0047661">
    <property type="term" value="F:amino-acid racemase activity"/>
    <property type="evidence" value="ECO:0007669"/>
    <property type="project" value="InterPro"/>
</dbReference>
<evidence type="ECO:0000313" key="4">
    <source>
        <dbReference type="Proteomes" id="UP000480246"/>
    </source>
</evidence>
<dbReference type="InterPro" id="IPR004380">
    <property type="entry name" value="Asp_race"/>
</dbReference>
<dbReference type="EC" id="5.1.1.-" evidence="3"/>
<proteinExistence type="inferred from homology"/>
<protein>
    <submittedName>
        <fullName evidence="3">Amino acid racemase</fullName>
        <ecNumber evidence="3">5.1.1.-</ecNumber>
    </submittedName>
</protein>
<dbReference type="NCBIfam" id="TIGR00035">
    <property type="entry name" value="asp_race"/>
    <property type="match status" value="1"/>
</dbReference>
<dbReference type="InterPro" id="IPR015942">
    <property type="entry name" value="Asp/Glu/hydantoin_racemase"/>
</dbReference>
<dbReference type="PANTHER" id="PTHR21198">
    <property type="entry name" value="GLUTAMATE RACEMASE"/>
    <property type="match status" value="1"/>
</dbReference>
<dbReference type="PANTHER" id="PTHR21198:SF7">
    <property type="entry name" value="ASPARTATE-GLUTAMATE RACEMASE FAMILY"/>
    <property type="match status" value="1"/>
</dbReference>
<evidence type="ECO:0000256" key="2">
    <source>
        <dbReference type="ARBA" id="ARBA00023235"/>
    </source>
</evidence>
<evidence type="ECO:0000313" key="3">
    <source>
        <dbReference type="EMBL" id="KAB8136238.1"/>
    </source>
</evidence>
<reference evidence="3 4" key="1">
    <citation type="submission" date="2019-10" db="EMBL/GenBank/DDBJ databases">
        <title>Gracilibacillus sp. nov. isolated from rice seeds.</title>
        <authorList>
            <person name="He S."/>
        </authorList>
    </citation>
    <scope>NUCLEOTIDE SEQUENCE [LARGE SCALE GENOMIC DNA]</scope>
    <source>
        <strain evidence="3 4">TD8</strain>
    </source>
</reference>
<keyword evidence="2 3" id="KW-0413">Isomerase</keyword>
<dbReference type="EMBL" id="WEID01000050">
    <property type="protein sequence ID" value="KAB8136238.1"/>
    <property type="molecule type" value="Genomic_DNA"/>
</dbReference>